<dbReference type="EMBL" id="UAVU01000003">
    <property type="protein sequence ID" value="SQA96530.1"/>
    <property type="molecule type" value="Genomic_DNA"/>
</dbReference>
<dbReference type="AlphaFoldDB" id="A0A2X2V3R1"/>
<accession>A0A2X2V3R1</accession>
<evidence type="ECO:0000313" key="2">
    <source>
        <dbReference type="Proteomes" id="UP000251197"/>
    </source>
</evidence>
<evidence type="ECO:0000313" key="1">
    <source>
        <dbReference type="EMBL" id="SQA96530.1"/>
    </source>
</evidence>
<reference evidence="1 2" key="1">
    <citation type="submission" date="2018-06" db="EMBL/GenBank/DDBJ databases">
        <authorList>
            <consortium name="Pathogen Informatics"/>
            <person name="Doyle S."/>
        </authorList>
    </citation>
    <scope>NUCLEOTIDE SEQUENCE [LARGE SCALE GENOMIC DNA]</scope>
    <source>
        <strain evidence="1 2">NCTC12120</strain>
    </source>
</reference>
<gene>
    <name evidence="1" type="ORF">NCTC12120_00286</name>
</gene>
<organism evidence="1 2">
    <name type="scientific">Cedecea neteri</name>
    <dbReference type="NCBI Taxonomy" id="158822"/>
    <lineage>
        <taxon>Bacteria</taxon>
        <taxon>Pseudomonadati</taxon>
        <taxon>Pseudomonadota</taxon>
        <taxon>Gammaproteobacteria</taxon>
        <taxon>Enterobacterales</taxon>
        <taxon>Enterobacteriaceae</taxon>
        <taxon>Cedecea</taxon>
    </lineage>
</organism>
<proteinExistence type="predicted"/>
<sequence>MGSGSSDGAGDAGRPLKTLRPRRLAVRLVRRGRLRIACPPGDTSLKTSDPTLQKIVSQFRGGI</sequence>
<dbReference type="Proteomes" id="UP000251197">
    <property type="component" value="Unassembled WGS sequence"/>
</dbReference>
<protein>
    <submittedName>
        <fullName evidence="1">Uncharacterized protein</fullName>
    </submittedName>
</protein>
<name>A0A2X2V3R1_9ENTR</name>